<dbReference type="PANTHER" id="PTHR46218:SF4">
    <property type="entry name" value="LIM AND SH3 DOMAIN PROTEIN LASP"/>
    <property type="match status" value="1"/>
</dbReference>
<feature type="domain" description="SH3" evidence="9">
    <location>
        <begin position="199"/>
        <end position="258"/>
    </location>
</feature>
<dbReference type="InterPro" id="IPR000900">
    <property type="entry name" value="Nebulin_repeat"/>
</dbReference>
<keyword evidence="1 7" id="KW-0728">SH3 domain</keyword>
<dbReference type="EMBL" id="KB097536">
    <property type="protein sequence ID" value="ESN95275.1"/>
    <property type="molecule type" value="Genomic_DNA"/>
</dbReference>
<evidence type="ECO:0000313" key="12">
    <source>
        <dbReference type="EnsemblMetazoa" id="HelroP179618"/>
    </source>
</evidence>
<evidence type="ECO:0000256" key="4">
    <source>
        <dbReference type="ARBA" id="ARBA00022833"/>
    </source>
</evidence>
<dbReference type="CDD" id="cd11789">
    <property type="entry name" value="SH3_Nebulin_family_C"/>
    <property type="match status" value="1"/>
</dbReference>
<dbReference type="InParanoid" id="T1FEY0"/>
<dbReference type="SMART" id="SM00227">
    <property type="entry name" value="NEBU"/>
    <property type="match status" value="1"/>
</dbReference>
<feature type="compositionally biased region" description="Basic and acidic residues" evidence="8">
    <location>
        <begin position="171"/>
        <end position="187"/>
    </location>
</feature>
<dbReference type="FunFam" id="2.10.110.10:FF:000087">
    <property type="entry name" value="LIM zinc-binding domain-containing Nebulette"/>
    <property type="match status" value="1"/>
</dbReference>
<dbReference type="InterPro" id="IPR051759">
    <property type="entry name" value="LIM-SH3_domain_protein"/>
</dbReference>
<reference evidence="12" key="3">
    <citation type="submission" date="2015-06" db="UniProtKB">
        <authorList>
            <consortium name="EnsemblMetazoa"/>
        </authorList>
    </citation>
    <scope>IDENTIFICATION</scope>
</reference>
<dbReference type="Proteomes" id="UP000015101">
    <property type="component" value="Unassembled WGS sequence"/>
</dbReference>
<accession>T1FEY0</accession>
<gene>
    <name evidence="12" type="primary">20207379</name>
    <name evidence="11" type="ORF">HELRODRAFT_179618</name>
</gene>
<dbReference type="AlphaFoldDB" id="T1FEY0"/>
<evidence type="ECO:0000256" key="5">
    <source>
        <dbReference type="ARBA" id="ARBA00023038"/>
    </source>
</evidence>
<dbReference type="GO" id="GO:0046872">
    <property type="term" value="F:metal ion binding"/>
    <property type="evidence" value="ECO:0007669"/>
    <property type="project" value="UniProtKB-KW"/>
</dbReference>
<keyword evidence="4 6" id="KW-0862">Zinc</keyword>
<dbReference type="Gene3D" id="2.30.30.40">
    <property type="entry name" value="SH3 Domains"/>
    <property type="match status" value="1"/>
</dbReference>
<dbReference type="GO" id="GO:0005925">
    <property type="term" value="C:focal adhesion"/>
    <property type="evidence" value="ECO:0000318"/>
    <property type="project" value="GO_Central"/>
</dbReference>
<dbReference type="InterPro" id="IPR001781">
    <property type="entry name" value="Znf_LIM"/>
</dbReference>
<dbReference type="InterPro" id="IPR036028">
    <property type="entry name" value="SH3-like_dom_sf"/>
</dbReference>
<evidence type="ECO:0000259" key="9">
    <source>
        <dbReference type="PROSITE" id="PS50002"/>
    </source>
</evidence>
<keyword evidence="13" id="KW-1185">Reference proteome</keyword>
<dbReference type="CTD" id="20207379"/>
<dbReference type="SUPFAM" id="SSF50044">
    <property type="entry name" value="SH3-domain"/>
    <property type="match status" value="1"/>
</dbReference>
<evidence type="ECO:0000313" key="11">
    <source>
        <dbReference type="EMBL" id="ESN95275.1"/>
    </source>
</evidence>
<dbReference type="EMBL" id="AMQM01006901">
    <property type="status" value="NOT_ANNOTATED_CDS"/>
    <property type="molecule type" value="Genomic_DNA"/>
</dbReference>
<dbReference type="KEGG" id="hro:HELRODRAFT_179618"/>
<dbReference type="EnsemblMetazoa" id="HelroT179618">
    <property type="protein sequence ID" value="HelroP179618"/>
    <property type="gene ID" value="HelroG179618"/>
</dbReference>
<dbReference type="PANTHER" id="PTHR46218">
    <property type="entry name" value="LASP"/>
    <property type="match status" value="1"/>
</dbReference>
<dbReference type="RefSeq" id="XP_009026674.1">
    <property type="nucleotide sequence ID" value="XM_009028426.1"/>
</dbReference>
<feature type="region of interest" description="Disordered" evidence="8">
    <location>
        <begin position="171"/>
        <end position="196"/>
    </location>
</feature>
<dbReference type="Pfam" id="PF00412">
    <property type="entry name" value="LIM"/>
    <property type="match status" value="1"/>
</dbReference>
<dbReference type="GO" id="GO:0051015">
    <property type="term" value="F:actin filament binding"/>
    <property type="evidence" value="ECO:0000318"/>
    <property type="project" value="GO_Central"/>
</dbReference>
<evidence type="ECO:0000256" key="1">
    <source>
        <dbReference type="ARBA" id="ARBA00022443"/>
    </source>
</evidence>
<name>T1FEY0_HELRO</name>
<dbReference type="STRING" id="6412.T1FEY0"/>
<protein>
    <recommendedName>
        <fullName evidence="14">LIM and SH3 domain protein 1</fullName>
    </recommendedName>
</protein>
<evidence type="ECO:0000256" key="7">
    <source>
        <dbReference type="PROSITE-ProRule" id="PRU00192"/>
    </source>
</evidence>
<evidence type="ECO:0000259" key="10">
    <source>
        <dbReference type="PROSITE" id="PS50023"/>
    </source>
</evidence>
<dbReference type="GO" id="GO:0005737">
    <property type="term" value="C:cytoplasm"/>
    <property type="evidence" value="ECO:0007669"/>
    <property type="project" value="UniProtKB-ARBA"/>
</dbReference>
<feature type="domain" description="LIM zinc-binding" evidence="10">
    <location>
        <begin position="52"/>
        <end position="112"/>
    </location>
</feature>
<dbReference type="SUPFAM" id="SSF57716">
    <property type="entry name" value="Glucocorticoid receptor-like (DNA-binding domain)"/>
    <property type="match status" value="1"/>
</dbReference>
<evidence type="ECO:0000313" key="13">
    <source>
        <dbReference type="Proteomes" id="UP000015101"/>
    </source>
</evidence>
<dbReference type="PROSITE" id="PS51216">
    <property type="entry name" value="NEBULIN"/>
    <property type="match status" value="1"/>
</dbReference>
<dbReference type="OrthoDB" id="5971719at2759"/>
<evidence type="ECO:0000256" key="3">
    <source>
        <dbReference type="ARBA" id="ARBA00022737"/>
    </source>
</evidence>
<keyword evidence="5 6" id="KW-0440">LIM domain</keyword>
<keyword evidence="2 6" id="KW-0479">Metal-binding</keyword>
<dbReference type="Pfam" id="PF00018">
    <property type="entry name" value="SH3_1"/>
    <property type="match status" value="1"/>
</dbReference>
<dbReference type="SMART" id="SM00326">
    <property type="entry name" value="SH3"/>
    <property type="match status" value="1"/>
</dbReference>
<proteinExistence type="predicted"/>
<sequence>MYTKTTHVNVSSTVKHYLHLLSKVNCNNIRSTLKIKLFLESNERTNKNNMAKNCGRCNKVVYPAEELKCLDKTWHKMCFKCTECGMQLTLKNYKGFNKLPYCNAHSPQLKATTVAETPEQKRLKQISDMNSQVLYQKDYKSNLGNVTSIADDPTTQRVKQLGNLSNVKYADNRNEEQEGHGYGEEVPYHQGGEGGEGGDEGLCYRAMFDYDATDSDEVSIAENDKIINCEVIDEGWIMGTVERTGSRGMIPANYVEAM</sequence>
<keyword evidence="3" id="KW-0677">Repeat</keyword>
<dbReference type="InterPro" id="IPR001452">
    <property type="entry name" value="SH3_domain"/>
</dbReference>
<reference evidence="13" key="1">
    <citation type="submission" date="2012-12" db="EMBL/GenBank/DDBJ databases">
        <authorList>
            <person name="Hellsten U."/>
            <person name="Grimwood J."/>
            <person name="Chapman J.A."/>
            <person name="Shapiro H."/>
            <person name="Aerts A."/>
            <person name="Otillar R.P."/>
            <person name="Terry A.Y."/>
            <person name="Boore J.L."/>
            <person name="Simakov O."/>
            <person name="Marletaz F."/>
            <person name="Cho S.-J."/>
            <person name="Edsinger-Gonzales E."/>
            <person name="Havlak P."/>
            <person name="Kuo D.-H."/>
            <person name="Larsson T."/>
            <person name="Lv J."/>
            <person name="Arendt D."/>
            <person name="Savage R."/>
            <person name="Osoegawa K."/>
            <person name="de Jong P."/>
            <person name="Lindberg D.R."/>
            <person name="Seaver E.C."/>
            <person name="Weisblat D.A."/>
            <person name="Putnam N.H."/>
            <person name="Grigoriev I.V."/>
            <person name="Rokhsar D.S."/>
        </authorList>
    </citation>
    <scope>NUCLEOTIDE SEQUENCE</scope>
</reference>
<dbReference type="PROSITE" id="PS00478">
    <property type="entry name" value="LIM_DOMAIN_1"/>
    <property type="match status" value="1"/>
</dbReference>
<organism evidence="12 13">
    <name type="scientific">Helobdella robusta</name>
    <name type="common">Californian leech</name>
    <dbReference type="NCBI Taxonomy" id="6412"/>
    <lineage>
        <taxon>Eukaryota</taxon>
        <taxon>Metazoa</taxon>
        <taxon>Spiralia</taxon>
        <taxon>Lophotrochozoa</taxon>
        <taxon>Annelida</taxon>
        <taxon>Clitellata</taxon>
        <taxon>Hirudinea</taxon>
        <taxon>Rhynchobdellida</taxon>
        <taxon>Glossiphoniidae</taxon>
        <taxon>Helobdella</taxon>
    </lineage>
</organism>
<dbReference type="HOGENOM" id="CLU_026811_0_1_1"/>
<evidence type="ECO:0000256" key="2">
    <source>
        <dbReference type="ARBA" id="ARBA00022723"/>
    </source>
</evidence>
<dbReference type="SMART" id="SM00132">
    <property type="entry name" value="LIM"/>
    <property type="match status" value="1"/>
</dbReference>
<dbReference type="OMA" id="VHYPLSK"/>
<evidence type="ECO:0000256" key="6">
    <source>
        <dbReference type="PROSITE-ProRule" id="PRU00125"/>
    </source>
</evidence>
<dbReference type="PROSITE" id="PS50002">
    <property type="entry name" value="SH3"/>
    <property type="match status" value="1"/>
</dbReference>
<dbReference type="eggNOG" id="KOG1702">
    <property type="taxonomic scope" value="Eukaryota"/>
</dbReference>
<dbReference type="Gene3D" id="2.10.110.10">
    <property type="entry name" value="Cysteine Rich Protein"/>
    <property type="match status" value="1"/>
</dbReference>
<reference evidence="11 13" key="2">
    <citation type="journal article" date="2013" name="Nature">
        <title>Insights into bilaterian evolution from three spiralian genomes.</title>
        <authorList>
            <person name="Simakov O."/>
            <person name="Marletaz F."/>
            <person name="Cho S.J."/>
            <person name="Edsinger-Gonzales E."/>
            <person name="Havlak P."/>
            <person name="Hellsten U."/>
            <person name="Kuo D.H."/>
            <person name="Larsson T."/>
            <person name="Lv J."/>
            <person name="Arendt D."/>
            <person name="Savage R."/>
            <person name="Osoegawa K."/>
            <person name="de Jong P."/>
            <person name="Grimwood J."/>
            <person name="Chapman J.A."/>
            <person name="Shapiro H."/>
            <person name="Aerts A."/>
            <person name="Otillar R.P."/>
            <person name="Terry A.Y."/>
            <person name="Boore J.L."/>
            <person name="Grigoriev I.V."/>
            <person name="Lindberg D.R."/>
            <person name="Seaver E.C."/>
            <person name="Weisblat D.A."/>
            <person name="Putnam N.H."/>
            <person name="Rokhsar D.S."/>
        </authorList>
    </citation>
    <scope>NUCLEOTIDE SEQUENCE</scope>
</reference>
<evidence type="ECO:0000256" key="8">
    <source>
        <dbReference type="SAM" id="MobiDB-lite"/>
    </source>
</evidence>
<evidence type="ECO:0008006" key="14">
    <source>
        <dbReference type="Google" id="ProtNLM"/>
    </source>
</evidence>
<dbReference type="PROSITE" id="PS50023">
    <property type="entry name" value="LIM_DOMAIN_2"/>
    <property type="match status" value="1"/>
</dbReference>
<dbReference type="GeneID" id="20207379"/>